<accession>A0A2T0Q4P5</accession>
<name>A0A2T0Q4P5_9ACTN</name>
<organism evidence="2 3">
    <name type="scientific">Allonocardiopsis opalescens</name>
    <dbReference type="NCBI Taxonomy" id="1144618"/>
    <lineage>
        <taxon>Bacteria</taxon>
        <taxon>Bacillati</taxon>
        <taxon>Actinomycetota</taxon>
        <taxon>Actinomycetes</taxon>
        <taxon>Streptosporangiales</taxon>
        <taxon>Allonocardiopsis</taxon>
    </lineage>
</organism>
<evidence type="ECO:0000313" key="3">
    <source>
        <dbReference type="Proteomes" id="UP000237846"/>
    </source>
</evidence>
<dbReference type="PROSITE" id="PS51257">
    <property type="entry name" value="PROKAR_LIPOPROTEIN"/>
    <property type="match status" value="1"/>
</dbReference>
<comment type="caution">
    <text evidence="2">The sequence shown here is derived from an EMBL/GenBank/DDBJ whole genome shotgun (WGS) entry which is preliminary data.</text>
</comment>
<feature type="signal peptide" evidence="1">
    <location>
        <begin position="1"/>
        <end position="31"/>
    </location>
</feature>
<keyword evidence="1" id="KW-0732">Signal</keyword>
<dbReference type="Proteomes" id="UP000237846">
    <property type="component" value="Unassembled WGS sequence"/>
</dbReference>
<keyword evidence="3" id="KW-1185">Reference proteome</keyword>
<reference evidence="2 3" key="1">
    <citation type="submission" date="2018-03" db="EMBL/GenBank/DDBJ databases">
        <title>Genomic Encyclopedia of Archaeal and Bacterial Type Strains, Phase II (KMG-II): from individual species to whole genera.</title>
        <authorList>
            <person name="Goeker M."/>
        </authorList>
    </citation>
    <scope>NUCLEOTIDE SEQUENCE [LARGE SCALE GENOMIC DNA]</scope>
    <source>
        <strain evidence="2 3">DSM 45601</strain>
    </source>
</reference>
<feature type="chain" id="PRO_5015423612" evidence="1">
    <location>
        <begin position="32"/>
        <end position="181"/>
    </location>
</feature>
<dbReference type="GO" id="GO:0004623">
    <property type="term" value="F:phospholipase A2 activity"/>
    <property type="evidence" value="ECO:0007669"/>
    <property type="project" value="InterPro"/>
</dbReference>
<dbReference type="PANTHER" id="PTHR40787">
    <property type="entry name" value="SECRETED PROTEIN"/>
    <property type="match status" value="1"/>
</dbReference>
<evidence type="ECO:0000256" key="1">
    <source>
        <dbReference type="SAM" id="SignalP"/>
    </source>
</evidence>
<dbReference type="Gene3D" id="1.20.90.10">
    <property type="entry name" value="Phospholipase A2 domain"/>
    <property type="match status" value="1"/>
</dbReference>
<dbReference type="InterPro" id="IPR036444">
    <property type="entry name" value="PLipase_A2_dom_sf"/>
</dbReference>
<dbReference type="EMBL" id="PVZC01000004">
    <property type="protein sequence ID" value="PRX98788.1"/>
    <property type="molecule type" value="Genomic_DNA"/>
</dbReference>
<dbReference type="InterPro" id="IPR015141">
    <property type="entry name" value="PLipase_A2_prok/fun"/>
</dbReference>
<evidence type="ECO:0000313" key="2">
    <source>
        <dbReference type="EMBL" id="PRX98788.1"/>
    </source>
</evidence>
<dbReference type="AlphaFoldDB" id="A0A2T0Q4P5"/>
<sequence length="181" mass="19495">MRSPARRVLSAAMAAVAACAALLMGAGPVHAALPPAELRAVTDNYLFSVSIGSFLSARNAQAYGDQLDWSSDACSWSPDEPLGYDFTPSCYRHDFGYRNYRAQGRFTESARLAIDNNFRDDMYDECAGNSTCRGVANVYYWAVREFGASSASTAEALERAGAEQQARALIARAEASGRPVG</sequence>
<dbReference type="PANTHER" id="PTHR40787:SF3">
    <property type="entry name" value="PROTEIN TRANSPORT PROTEIN SEC39"/>
    <property type="match status" value="1"/>
</dbReference>
<dbReference type="Pfam" id="PF09056">
    <property type="entry name" value="Phospholip_A2_3"/>
    <property type="match status" value="1"/>
</dbReference>
<proteinExistence type="predicted"/>
<dbReference type="GO" id="GO:0050482">
    <property type="term" value="P:arachidonate secretion"/>
    <property type="evidence" value="ECO:0007669"/>
    <property type="project" value="InterPro"/>
</dbReference>
<protein>
    <submittedName>
        <fullName evidence="2">Phospholipase A2-like protein</fullName>
    </submittedName>
</protein>
<dbReference type="SUPFAM" id="SSF48619">
    <property type="entry name" value="Phospholipase A2, PLA2"/>
    <property type="match status" value="1"/>
</dbReference>
<dbReference type="RefSeq" id="WP_211302874.1">
    <property type="nucleotide sequence ID" value="NZ_PVZC01000004.1"/>
</dbReference>
<dbReference type="GO" id="GO:0006644">
    <property type="term" value="P:phospholipid metabolic process"/>
    <property type="evidence" value="ECO:0007669"/>
    <property type="project" value="InterPro"/>
</dbReference>
<gene>
    <name evidence="2" type="ORF">CLV72_104368</name>
</gene>